<evidence type="ECO:0000313" key="3">
    <source>
        <dbReference type="EMBL" id="PYI50370.1"/>
    </source>
</evidence>
<evidence type="ECO:0000256" key="2">
    <source>
        <dbReference type="SAM" id="Phobius"/>
    </source>
</evidence>
<protein>
    <recommendedName>
        <fullName evidence="5">MgtE protein</fullName>
    </recommendedName>
</protein>
<name>A0A2V5K999_9BACL</name>
<dbReference type="SUPFAM" id="SSF158791">
    <property type="entry name" value="MgtE N-terminal domain-like"/>
    <property type="match status" value="1"/>
</dbReference>
<evidence type="ECO:0000256" key="1">
    <source>
        <dbReference type="SAM" id="MobiDB-lite"/>
    </source>
</evidence>
<keyword evidence="4" id="KW-1185">Reference proteome</keyword>
<dbReference type="RefSeq" id="WP_110843631.1">
    <property type="nucleotide sequence ID" value="NZ_QJVJ01000019.1"/>
</dbReference>
<evidence type="ECO:0008006" key="5">
    <source>
        <dbReference type="Google" id="ProtNLM"/>
    </source>
</evidence>
<keyword evidence="2" id="KW-0472">Membrane</keyword>
<dbReference type="EMBL" id="QJVJ01000019">
    <property type="protein sequence ID" value="PYI50370.1"/>
    <property type="molecule type" value="Genomic_DNA"/>
</dbReference>
<reference evidence="3 4" key="1">
    <citation type="submission" date="2018-05" db="EMBL/GenBank/DDBJ databases">
        <title>Paenibacillus flagellatus sp. nov., isolated from selenium mineral soil.</title>
        <authorList>
            <person name="Dai X."/>
        </authorList>
    </citation>
    <scope>NUCLEOTIDE SEQUENCE [LARGE SCALE GENOMIC DNA]</scope>
    <source>
        <strain evidence="3 4">DXL2</strain>
    </source>
</reference>
<feature type="compositionally biased region" description="Polar residues" evidence="1">
    <location>
        <begin position="70"/>
        <end position="83"/>
    </location>
</feature>
<gene>
    <name evidence="3" type="ORF">DLM86_29435</name>
</gene>
<accession>A0A2V5K999</accession>
<proteinExistence type="predicted"/>
<dbReference type="Proteomes" id="UP000247476">
    <property type="component" value="Unassembled WGS sequence"/>
</dbReference>
<sequence>MANTDVEKSSYGGFERFLFFATPIIFTVVLLGVLFALFDTSIMNGVLRAANNVPVLEKFVPDPKTKDRVTLSSTAAEPSSQAEDGQAALEQLKTKLAQAEADLQAASGQSQQKDQTIKDLKAQVAALEEKLQTKTRTDEEYKAQIQQLASIYANMMPSKSAPILEAMTLKERALVLSEMKPADRGEILEKMTPATAAETSIQLKDAVPAKDLQLQALQERLDINKEAEKKADPAMTKSDLGQTFSQMVPKSAAAILIEMNAANQPRVLEILKAMDSAGRAKVLGAVSDANKQIAAALSAKLSESSVNTAP</sequence>
<keyword evidence="2" id="KW-0812">Transmembrane</keyword>
<comment type="caution">
    <text evidence="3">The sequence shown here is derived from an EMBL/GenBank/DDBJ whole genome shotgun (WGS) entry which is preliminary data.</text>
</comment>
<feature type="transmembrane region" description="Helical" evidence="2">
    <location>
        <begin position="17"/>
        <end position="38"/>
    </location>
</feature>
<dbReference type="OrthoDB" id="2381574at2"/>
<organism evidence="3 4">
    <name type="scientific">Paenibacillus flagellatus</name>
    <dbReference type="NCBI Taxonomy" id="2211139"/>
    <lineage>
        <taxon>Bacteria</taxon>
        <taxon>Bacillati</taxon>
        <taxon>Bacillota</taxon>
        <taxon>Bacilli</taxon>
        <taxon>Bacillales</taxon>
        <taxon>Paenibacillaceae</taxon>
        <taxon>Paenibacillus</taxon>
    </lineage>
</organism>
<feature type="region of interest" description="Disordered" evidence="1">
    <location>
        <begin position="67"/>
        <end position="86"/>
    </location>
</feature>
<keyword evidence="2" id="KW-1133">Transmembrane helix</keyword>
<evidence type="ECO:0000313" key="4">
    <source>
        <dbReference type="Proteomes" id="UP000247476"/>
    </source>
</evidence>
<dbReference type="AlphaFoldDB" id="A0A2V5K999"/>